<gene>
    <name evidence="2" type="ORF">SAMN05216187_11228</name>
</gene>
<sequence>MTTLTLQEAIFTVSNLRTQLNKEYTKFDTEYRVPIAVNNESVVKADKKEDVKAALNKIEAVKQDIIALKAAIHVKNTTGTINIDGQEATASEMLESLKLERDIVNNLQNNTSFGYSRERIKTVSGVGIVEEGIINEAEVLQYIEEMEVTVHRKSMLIDKFNSTETVEVTLQSL</sequence>
<proteinExistence type="predicted"/>
<dbReference type="STRING" id="586411.SAMN05216187_11228"/>
<evidence type="ECO:0000256" key="1">
    <source>
        <dbReference type="SAM" id="Coils"/>
    </source>
</evidence>
<reference evidence="3" key="1">
    <citation type="submission" date="2016-10" db="EMBL/GenBank/DDBJ databases">
        <authorList>
            <person name="Varghese N."/>
            <person name="Submissions S."/>
        </authorList>
    </citation>
    <scope>NUCLEOTIDE SEQUENCE [LARGE SCALE GENOMIC DNA]</scope>
    <source>
        <strain evidence="3">CGMCC 1.8911</strain>
    </source>
</reference>
<dbReference type="EMBL" id="FNFI01000012">
    <property type="protein sequence ID" value="SDK62882.1"/>
    <property type="molecule type" value="Genomic_DNA"/>
</dbReference>
<protein>
    <submittedName>
        <fullName evidence="2">Uncharacterized protein</fullName>
    </submittedName>
</protein>
<organism evidence="2 3">
    <name type="scientific">Jeotgalicoccus aerolatus</name>
    <dbReference type="NCBI Taxonomy" id="709510"/>
    <lineage>
        <taxon>Bacteria</taxon>
        <taxon>Bacillati</taxon>
        <taxon>Bacillota</taxon>
        <taxon>Bacilli</taxon>
        <taxon>Bacillales</taxon>
        <taxon>Staphylococcaceae</taxon>
        <taxon>Jeotgalicoccus</taxon>
    </lineage>
</organism>
<name>A0A1G9DGA3_9STAP</name>
<feature type="coiled-coil region" evidence="1">
    <location>
        <begin position="44"/>
        <end position="71"/>
    </location>
</feature>
<keyword evidence="1" id="KW-0175">Coiled coil</keyword>
<evidence type="ECO:0000313" key="2">
    <source>
        <dbReference type="EMBL" id="SDK62882.1"/>
    </source>
</evidence>
<accession>A0A1G9DGA3</accession>
<dbReference type="Proteomes" id="UP000242700">
    <property type="component" value="Unassembled WGS sequence"/>
</dbReference>
<dbReference type="OrthoDB" id="2417805at2"/>
<evidence type="ECO:0000313" key="3">
    <source>
        <dbReference type="Proteomes" id="UP000242700"/>
    </source>
</evidence>
<dbReference type="AlphaFoldDB" id="A0A1G9DGA3"/>